<evidence type="ECO:0000256" key="1">
    <source>
        <dbReference type="SAM" id="MobiDB-lite"/>
    </source>
</evidence>
<feature type="region of interest" description="Disordered" evidence="1">
    <location>
        <begin position="99"/>
        <end position="167"/>
    </location>
</feature>
<evidence type="ECO:0000313" key="3">
    <source>
        <dbReference type="EMBL" id="KAL0062213.1"/>
    </source>
</evidence>
<sequence length="167" mass="18074">MSAWFINLEPDSDTVFTLDKPLEITNAALTDLISIGFTSLKIGSTTSPDNLFTVCSFTPGSAPLSVMLKVKLDKGVEYVLSAQGTNGISLIGYYAEARPVHTNKRRREDGEDNNTPENGDQPRPPKQHRGDEDGETSSGRNNGEGSSRAAPIQRGNRPVQTRARVGN</sequence>
<reference evidence="3 4" key="1">
    <citation type="submission" date="2024-05" db="EMBL/GenBank/DDBJ databases">
        <title>A draft genome resource for the thread blight pathogen Marasmius tenuissimus strain MS-2.</title>
        <authorList>
            <person name="Yulfo-Soto G.E."/>
            <person name="Baruah I.K."/>
            <person name="Amoako-Attah I."/>
            <person name="Bukari Y."/>
            <person name="Meinhardt L.W."/>
            <person name="Bailey B.A."/>
            <person name="Cohen S.P."/>
        </authorList>
    </citation>
    <scope>NUCLEOTIDE SEQUENCE [LARGE SCALE GENOMIC DNA]</scope>
    <source>
        <strain evidence="3 4">MS-2</strain>
    </source>
</reference>
<organism evidence="3 4">
    <name type="scientific">Marasmius tenuissimus</name>
    <dbReference type="NCBI Taxonomy" id="585030"/>
    <lineage>
        <taxon>Eukaryota</taxon>
        <taxon>Fungi</taxon>
        <taxon>Dikarya</taxon>
        <taxon>Basidiomycota</taxon>
        <taxon>Agaricomycotina</taxon>
        <taxon>Agaricomycetes</taxon>
        <taxon>Agaricomycetidae</taxon>
        <taxon>Agaricales</taxon>
        <taxon>Marasmiineae</taxon>
        <taxon>Marasmiaceae</taxon>
        <taxon>Marasmius</taxon>
    </lineage>
</organism>
<dbReference type="Gene3D" id="2.60.120.340">
    <property type="entry name" value="Nucleoplasmin core domain"/>
    <property type="match status" value="1"/>
</dbReference>
<dbReference type="Pfam" id="PF17800">
    <property type="entry name" value="NPL"/>
    <property type="match status" value="1"/>
</dbReference>
<feature type="compositionally biased region" description="Low complexity" evidence="1">
    <location>
        <begin position="136"/>
        <end position="148"/>
    </location>
</feature>
<dbReference type="InterPro" id="IPR041232">
    <property type="entry name" value="NPL"/>
</dbReference>
<evidence type="ECO:0000313" key="4">
    <source>
        <dbReference type="Proteomes" id="UP001437256"/>
    </source>
</evidence>
<accession>A0ABR2ZLF8</accession>
<proteinExistence type="predicted"/>
<keyword evidence="4" id="KW-1185">Reference proteome</keyword>
<gene>
    <name evidence="3" type="ORF">AAF712_010895</name>
</gene>
<evidence type="ECO:0000259" key="2">
    <source>
        <dbReference type="Pfam" id="PF17800"/>
    </source>
</evidence>
<protein>
    <recommendedName>
        <fullName evidence="2">Nucleoplasmin-like domain-containing protein</fullName>
    </recommendedName>
</protein>
<feature type="domain" description="Nucleoplasmin-like" evidence="2">
    <location>
        <begin position="4"/>
        <end position="94"/>
    </location>
</feature>
<dbReference type="EMBL" id="JBBXMP010000111">
    <property type="protein sequence ID" value="KAL0062213.1"/>
    <property type="molecule type" value="Genomic_DNA"/>
</dbReference>
<dbReference type="Proteomes" id="UP001437256">
    <property type="component" value="Unassembled WGS sequence"/>
</dbReference>
<comment type="caution">
    <text evidence="3">The sequence shown here is derived from an EMBL/GenBank/DDBJ whole genome shotgun (WGS) entry which is preliminary data.</text>
</comment>
<name>A0ABR2ZLF8_9AGAR</name>